<gene>
    <name evidence="7" type="ORF">BU23DRAFT_568609</name>
</gene>
<evidence type="ECO:0008006" key="9">
    <source>
        <dbReference type="Google" id="ProtNLM"/>
    </source>
</evidence>
<comment type="subcellular location">
    <subcellularLocation>
        <location evidence="1">Membrane</location>
        <topology evidence="1">Multi-pass membrane protein</topology>
    </subcellularLocation>
</comment>
<dbReference type="GO" id="GO:0016020">
    <property type="term" value="C:membrane"/>
    <property type="evidence" value="ECO:0007669"/>
    <property type="project" value="UniProtKB-SubCell"/>
</dbReference>
<dbReference type="OrthoDB" id="5352400at2759"/>
<feature type="compositionally biased region" description="Low complexity" evidence="5">
    <location>
        <begin position="283"/>
        <end position="308"/>
    </location>
</feature>
<feature type="region of interest" description="Disordered" evidence="5">
    <location>
        <begin position="283"/>
        <end position="316"/>
    </location>
</feature>
<accession>A0A6A5VIA3</accession>
<name>A0A6A5VIA3_9PLEO</name>
<protein>
    <recommendedName>
        <fullName evidence="9">MARVEL domain-containing protein</fullName>
    </recommendedName>
</protein>
<dbReference type="AlphaFoldDB" id="A0A6A5VIA3"/>
<evidence type="ECO:0000256" key="5">
    <source>
        <dbReference type="SAM" id="MobiDB-lite"/>
    </source>
</evidence>
<proteinExistence type="predicted"/>
<evidence type="ECO:0000313" key="7">
    <source>
        <dbReference type="EMBL" id="KAF1973067.1"/>
    </source>
</evidence>
<evidence type="ECO:0000256" key="4">
    <source>
        <dbReference type="ARBA" id="ARBA00023136"/>
    </source>
</evidence>
<evidence type="ECO:0000256" key="6">
    <source>
        <dbReference type="SAM" id="Phobius"/>
    </source>
</evidence>
<feature type="transmembrane region" description="Helical" evidence="6">
    <location>
        <begin position="85"/>
        <end position="106"/>
    </location>
</feature>
<sequence length="343" mass="39000">MGRFFLSRQWRLPKVVLGLLILEFPFTVANLTLFGIAAPNTYRTTLWRVGGVMGFNSDPNKVAYAAYNYQKMETPIVWSSLNTNYNMYVGVVCMFFYLVKFTLWLLHIFYPILSLLLHISLAALWAASLYIQTAPDTVDPEHQNKGAPWYITKSCSIVDDKTIRGYCQQAKSAFAVSVIMLCIYVAFLVMTIWSLVPTEEARLKRETKIAEKKAEKELYASSPYDQEMTAEEQWQHMWELQQLPRTPGTATGHTAPWSKTPATPRTRAFNELQGGHQEYYAQQPQTPVQPQQTYSPPQQTYSPPQQTYCPPPQQDNVTYAGVAPQGPELDEYVYDGKGKGTAM</sequence>
<dbReference type="EMBL" id="ML976683">
    <property type="protein sequence ID" value="KAF1973067.1"/>
    <property type="molecule type" value="Genomic_DNA"/>
</dbReference>
<keyword evidence="8" id="KW-1185">Reference proteome</keyword>
<dbReference type="Proteomes" id="UP000800036">
    <property type="component" value="Unassembled WGS sequence"/>
</dbReference>
<keyword evidence="4 6" id="KW-0472">Membrane</keyword>
<evidence type="ECO:0000313" key="8">
    <source>
        <dbReference type="Proteomes" id="UP000800036"/>
    </source>
</evidence>
<organism evidence="7 8">
    <name type="scientific">Bimuria novae-zelandiae CBS 107.79</name>
    <dbReference type="NCBI Taxonomy" id="1447943"/>
    <lineage>
        <taxon>Eukaryota</taxon>
        <taxon>Fungi</taxon>
        <taxon>Dikarya</taxon>
        <taxon>Ascomycota</taxon>
        <taxon>Pezizomycotina</taxon>
        <taxon>Dothideomycetes</taxon>
        <taxon>Pleosporomycetidae</taxon>
        <taxon>Pleosporales</taxon>
        <taxon>Massarineae</taxon>
        <taxon>Didymosphaeriaceae</taxon>
        <taxon>Bimuria</taxon>
    </lineage>
</organism>
<reference evidence="7" key="1">
    <citation type="journal article" date="2020" name="Stud. Mycol.">
        <title>101 Dothideomycetes genomes: a test case for predicting lifestyles and emergence of pathogens.</title>
        <authorList>
            <person name="Haridas S."/>
            <person name="Albert R."/>
            <person name="Binder M."/>
            <person name="Bloem J."/>
            <person name="Labutti K."/>
            <person name="Salamov A."/>
            <person name="Andreopoulos B."/>
            <person name="Baker S."/>
            <person name="Barry K."/>
            <person name="Bills G."/>
            <person name="Bluhm B."/>
            <person name="Cannon C."/>
            <person name="Castanera R."/>
            <person name="Culley D."/>
            <person name="Daum C."/>
            <person name="Ezra D."/>
            <person name="Gonzalez J."/>
            <person name="Henrissat B."/>
            <person name="Kuo A."/>
            <person name="Liang C."/>
            <person name="Lipzen A."/>
            <person name="Lutzoni F."/>
            <person name="Magnuson J."/>
            <person name="Mondo S."/>
            <person name="Nolan M."/>
            <person name="Ohm R."/>
            <person name="Pangilinan J."/>
            <person name="Park H.-J."/>
            <person name="Ramirez L."/>
            <person name="Alfaro M."/>
            <person name="Sun H."/>
            <person name="Tritt A."/>
            <person name="Yoshinaga Y."/>
            <person name="Zwiers L.-H."/>
            <person name="Turgeon B."/>
            <person name="Goodwin S."/>
            <person name="Spatafora J."/>
            <person name="Crous P."/>
            <person name="Grigoriev I."/>
        </authorList>
    </citation>
    <scope>NUCLEOTIDE SEQUENCE</scope>
    <source>
        <strain evidence="7">CBS 107.79</strain>
    </source>
</reference>
<keyword evidence="2 6" id="KW-0812">Transmembrane</keyword>
<keyword evidence="3 6" id="KW-1133">Transmembrane helix</keyword>
<feature type="transmembrane region" description="Helical" evidence="6">
    <location>
        <begin position="113"/>
        <end position="131"/>
    </location>
</feature>
<feature type="transmembrane region" description="Helical" evidence="6">
    <location>
        <begin position="12"/>
        <end position="38"/>
    </location>
</feature>
<dbReference type="Pfam" id="PF05978">
    <property type="entry name" value="UNC-93"/>
    <property type="match status" value="1"/>
</dbReference>
<evidence type="ECO:0000256" key="2">
    <source>
        <dbReference type="ARBA" id="ARBA00022692"/>
    </source>
</evidence>
<feature type="transmembrane region" description="Helical" evidence="6">
    <location>
        <begin position="174"/>
        <end position="196"/>
    </location>
</feature>
<dbReference type="InterPro" id="IPR010291">
    <property type="entry name" value="Ion_channel_UNC-93"/>
</dbReference>
<evidence type="ECO:0000256" key="1">
    <source>
        <dbReference type="ARBA" id="ARBA00004141"/>
    </source>
</evidence>
<evidence type="ECO:0000256" key="3">
    <source>
        <dbReference type="ARBA" id="ARBA00022989"/>
    </source>
</evidence>